<dbReference type="KEGG" id="als:DJ013_18505"/>
<dbReference type="InterPro" id="IPR016187">
    <property type="entry name" value="CTDL_fold"/>
</dbReference>
<dbReference type="InterPro" id="IPR042095">
    <property type="entry name" value="SUMF_sf"/>
</dbReference>
<keyword evidence="3" id="KW-1185">Reference proteome</keyword>
<dbReference type="Proteomes" id="UP000249873">
    <property type="component" value="Chromosome"/>
</dbReference>
<dbReference type="InterPro" id="IPR051043">
    <property type="entry name" value="Sulfatase_Mod_Factor_Kinase"/>
</dbReference>
<name>A0A2Z4GF93_9BACT</name>
<proteinExistence type="predicted"/>
<dbReference type="OrthoDB" id="9768004at2"/>
<dbReference type="Pfam" id="PF03781">
    <property type="entry name" value="FGE-sulfatase"/>
    <property type="match status" value="1"/>
</dbReference>
<evidence type="ECO:0000313" key="3">
    <source>
        <dbReference type="Proteomes" id="UP000249873"/>
    </source>
</evidence>
<dbReference type="InterPro" id="IPR005532">
    <property type="entry name" value="SUMF_dom"/>
</dbReference>
<accession>A0A2Z4GF93</accession>
<dbReference type="RefSeq" id="WP_111373417.1">
    <property type="nucleotide sequence ID" value="NZ_CP029480.1"/>
</dbReference>
<evidence type="ECO:0000313" key="2">
    <source>
        <dbReference type="EMBL" id="AWW00050.1"/>
    </source>
</evidence>
<organism evidence="2 3">
    <name type="scientific">Arcticibacterium luteifluviistationis</name>
    <dbReference type="NCBI Taxonomy" id="1784714"/>
    <lineage>
        <taxon>Bacteria</taxon>
        <taxon>Pseudomonadati</taxon>
        <taxon>Bacteroidota</taxon>
        <taxon>Cytophagia</taxon>
        <taxon>Cytophagales</taxon>
        <taxon>Leadbetterellaceae</taxon>
        <taxon>Arcticibacterium</taxon>
    </lineage>
</organism>
<dbReference type="PANTHER" id="PTHR23150">
    <property type="entry name" value="SULFATASE MODIFYING FACTOR 1, 2"/>
    <property type="match status" value="1"/>
</dbReference>
<reference evidence="2 3" key="1">
    <citation type="submission" date="2018-05" db="EMBL/GenBank/DDBJ databases">
        <title>Complete genome sequence of Arcticibacterium luteifluviistationis SM1504T, a cytophagaceae bacterium isolated from Arctic surface seawater.</title>
        <authorList>
            <person name="Li Y."/>
            <person name="Qin Q.-L."/>
        </authorList>
    </citation>
    <scope>NUCLEOTIDE SEQUENCE [LARGE SCALE GENOMIC DNA]</scope>
    <source>
        <strain evidence="2 3">SM1504</strain>
    </source>
</reference>
<feature type="domain" description="Sulfatase-modifying factor enzyme-like" evidence="1">
    <location>
        <begin position="170"/>
        <end position="319"/>
    </location>
</feature>
<dbReference type="AlphaFoldDB" id="A0A2Z4GF93"/>
<sequence>MSPVLEKFLKIRNHTEKICVNLEIEDYLPQSAEFASPPKWHLAHTTWFFEEMILQKFVKDYTVFDKSYRFLFNSYYNSIGERLNRGERGLITRPSVEMVYKYRAVVNKQMELLLQENDSEEVMELVILGINHEQQHQELLLTDLKYTFSRNPTYPEWQKEPLVSSNNQSESWLKVSEGVYEIGFDGSGFSFDNELGRHKVYLNDFEIANSLVTNGDFIEFINDGGYQKSEFWLYEGWAWVNANKVEKPLYWYKAEGKWLNYTLAGLKEVNSDDVLAHVSFYEAAAYALWKGCRLPTEFEWEIASEAFEWGTRWEWTNSAYLPYPKYEIAAGAVGEYNGKFMINQMVLKGASVATSEGHSRKTYRNFFHPQMQWQFSGIRLAK</sequence>
<dbReference type="NCBIfam" id="TIGR03440">
    <property type="entry name" value="egtB_TIGR03440"/>
    <property type="match status" value="1"/>
</dbReference>
<protein>
    <submittedName>
        <fullName evidence="2">Ergothioneine biosynthesis protein EgtB</fullName>
    </submittedName>
</protein>
<dbReference type="PANTHER" id="PTHR23150:SF36">
    <property type="entry name" value="HERCYNINE OXYGENASE"/>
    <property type="match status" value="1"/>
</dbReference>
<dbReference type="EMBL" id="CP029480">
    <property type="protein sequence ID" value="AWW00050.1"/>
    <property type="molecule type" value="Genomic_DNA"/>
</dbReference>
<evidence type="ECO:0000259" key="1">
    <source>
        <dbReference type="Pfam" id="PF03781"/>
    </source>
</evidence>
<dbReference type="Gene3D" id="3.90.1580.10">
    <property type="entry name" value="paralog of FGE (formylglycine-generating enzyme)"/>
    <property type="match status" value="2"/>
</dbReference>
<dbReference type="SUPFAM" id="SSF56436">
    <property type="entry name" value="C-type lectin-like"/>
    <property type="match status" value="1"/>
</dbReference>
<dbReference type="GO" id="GO:0052699">
    <property type="term" value="P:ergothioneine biosynthetic process"/>
    <property type="evidence" value="ECO:0007669"/>
    <property type="project" value="InterPro"/>
</dbReference>
<dbReference type="InterPro" id="IPR017806">
    <property type="entry name" value="EgtB"/>
</dbReference>
<gene>
    <name evidence="2" type="ORF">DJ013_18505</name>
</gene>